<sequence>MAGAACDAGVALFRARLLVSALSALSSLPSASALLASSSSFARMSPSSLRSCSFSSQGSARVSRRPSSPCLPAPSLSSAAGGAASSAASSCLQSTSSPCLPSVSASFSSSLPVSLLAASSSPLSLSLFFFSAQKASRPLAPVLLSRGISFKNRAEWRAFMRLPPKSRVEPRRSIPRIYPWRMAHNPLPRRYPLYKHRTLFLPLSLPSYAPQPAISGVPVAPLTVTSNAADLPHSFLLQKAVRELQPLAVRGSSSSVTSSSSSASLSPSSPLELPHVLRDGSVRSRRGAAAPPSCVAARAAALRRDAVEVASQFSSAAAAPHPPPPLRASGATYSGAFVVLYSADEFASFAAVRAFLDARAPGVRLEGRQEAGAGLFKILRRDDSLPVFVKDETNRPDKTRRTALARRETGTAAVRNILLACGAAGDPSAV</sequence>
<evidence type="ECO:0000313" key="3">
    <source>
        <dbReference type="EMBL" id="PFH33474.1"/>
    </source>
</evidence>
<evidence type="ECO:0000256" key="1">
    <source>
        <dbReference type="SAM" id="MobiDB-lite"/>
    </source>
</evidence>
<dbReference type="GeneID" id="40312617"/>
<dbReference type="AlphaFoldDB" id="A0A2A9M8I1"/>
<dbReference type="RefSeq" id="XP_029217483.1">
    <property type="nucleotide sequence ID" value="XM_029366052.1"/>
</dbReference>
<proteinExistence type="predicted"/>
<feature type="compositionally biased region" description="Low complexity" evidence="1">
    <location>
        <begin position="252"/>
        <end position="269"/>
    </location>
</feature>
<feature type="chain" id="PRO_5012315301" evidence="2">
    <location>
        <begin position="34"/>
        <end position="430"/>
    </location>
</feature>
<gene>
    <name evidence="3" type="ORF">BESB_076910</name>
</gene>
<comment type="caution">
    <text evidence="3">The sequence shown here is derived from an EMBL/GenBank/DDBJ whole genome shotgun (WGS) entry which is preliminary data.</text>
</comment>
<dbReference type="VEuPathDB" id="ToxoDB:BESB_076910"/>
<evidence type="ECO:0000256" key="2">
    <source>
        <dbReference type="SAM" id="SignalP"/>
    </source>
</evidence>
<evidence type="ECO:0000313" key="4">
    <source>
        <dbReference type="Proteomes" id="UP000224006"/>
    </source>
</evidence>
<dbReference type="EMBL" id="NWUJ01000008">
    <property type="protein sequence ID" value="PFH33474.1"/>
    <property type="molecule type" value="Genomic_DNA"/>
</dbReference>
<dbReference type="KEGG" id="bbes:BESB_076910"/>
<feature type="signal peptide" evidence="2">
    <location>
        <begin position="1"/>
        <end position="33"/>
    </location>
</feature>
<reference evidence="3 4" key="1">
    <citation type="submission" date="2017-09" db="EMBL/GenBank/DDBJ databases">
        <title>Genome sequencing of Besnoitia besnoiti strain Bb-Ger1.</title>
        <authorList>
            <person name="Schares G."/>
            <person name="Venepally P."/>
            <person name="Lorenzi H.A."/>
        </authorList>
    </citation>
    <scope>NUCLEOTIDE SEQUENCE [LARGE SCALE GENOMIC DNA]</scope>
    <source>
        <strain evidence="3 4">Bb-Ger1</strain>
    </source>
</reference>
<accession>A0A2A9M8I1</accession>
<organism evidence="3 4">
    <name type="scientific">Besnoitia besnoiti</name>
    <name type="common">Apicomplexan protozoan</name>
    <dbReference type="NCBI Taxonomy" id="94643"/>
    <lineage>
        <taxon>Eukaryota</taxon>
        <taxon>Sar</taxon>
        <taxon>Alveolata</taxon>
        <taxon>Apicomplexa</taxon>
        <taxon>Conoidasida</taxon>
        <taxon>Coccidia</taxon>
        <taxon>Eucoccidiorida</taxon>
        <taxon>Eimeriorina</taxon>
        <taxon>Sarcocystidae</taxon>
        <taxon>Besnoitia</taxon>
    </lineage>
</organism>
<protein>
    <submittedName>
        <fullName evidence="3">Uncharacterized protein</fullName>
    </submittedName>
</protein>
<keyword evidence="4" id="KW-1185">Reference proteome</keyword>
<feature type="region of interest" description="Disordered" evidence="1">
    <location>
        <begin position="252"/>
        <end position="272"/>
    </location>
</feature>
<dbReference type="Proteomes" id="UP000224006">
    <property type="component" value="Chromosome VII"/>
</dbReference>
<keyword evidence="2" id="KW-0732">Signal</keyword>
<name>A0A2A9M8I1_BESBE</name>
<dbReference type="OrthoDB" id="333507at2759"/>